<dbReference type="RefSeq" id="WP_251872236.1">
    <property type="nucleotide sequence ID" value="NZ_CP098755.1"/>
</dbReference>
<dbReference type="InterPro" id="IPR015300">
    <property type="entry name" value="DNA-bd_pseudobarrel_sf"/>
</dbReference>
<dbReference type="InterPro" id="IPR023372">
    <property type="entry name" value="Rest_endonuc_II_EcoRII_N"/>
</dbReference>
<organism evidence="3 4">
    <name type="scientific">Brevibacillus ruminantium</name>
    <dbReference type="NCBI Taxonomy" id="2950604"/>
    <lineage>
        <taxon>Bacteria</taxon>
        <taxon>Bacillati</taxon>
        <taxon>Bacillota</taxon>
        <taxon>Bacilli</taxon>
        <taxon>Bacillales</taxon>
        <taxon>Paenibacillaceae</taxon>
        <taxon>Brevibacillus</taxon>
    </lineage>
</organism>
<feature type="domain" description="Restriction endonuclease type II EcoRII N-terminal" evidence="2">
    <location>
        <begin position="18"/>
        <end position="137"/>
    </location>
</feature>
<keyword evidence="3" id="KW-0378">Hydrolase</keyword>
<keyword evidence="4" id="KW-1185">Reference proteome</keyword>
<dbReference type="Gene3D" id="2.40.330.10">
    <property type="entry name" value="DNA-binding pseudobarrel domain"/>
    <property type="match status" value="1"/>
</dbReference>
<sequence>MQSNLDNAIETARKYGRFFCKFLSANDTGLTKAHQEGVLVSVEAWPFLFDEPGQKGENKESWIRIHWEDGIPPVESRGIWYGTGTRREYRITRFWKESPYNKAEHCGDLLILVEADKHEFYGFILSTDDDIEEFINFFSLSIVHTSAVYGLEKDDKPNKLDKLIKGYANDFSDEDDFPATIELALKAREFYFKLNKKEWSPDLALLHWIDIEYSLFKALEQAIYKPYIETAIGDVEKFIDIANSILNRRKSRAGKSLEHHADFIFREFDLPFDHPGKTEGNKKPDFLFPSNKYYARDDANSSLLTFLGAKTTCKDRWRQILNEANKIPVKHLLTLQQGITKNQLQEMKEENVVLVVPKPYHNMYPTEYRADLVDVSTFIGQLMEKYA</sequence>
<protein>
    <submittedName>
        <fullName evidence="3">Type II restriction endonuclease</fullName>
    </submittedName>
</protein>
<keyword evidence="3" id="KW-0255">Endonuclease</keyword>
<dbReference type="InterPro" id="IPR015109">
    <property type="entry name" value="Restrct_endonuc_II_EcoRII_C"/>
</dbReference>
<feature type="domain" description="Restriction endonuclease type II EcoRII C-terminal" evidence="1">
    <location>
        <begin position="216"/>
        <end position="379"/>
    </location>
</feature>
<dbReference type="SUPFAM" id="SSF101936">
    <property type="entry name" value="DNA-binding pseudobarrel domain"/>
    <property type="match status" value="1"/>
</dbReference>
<dbReference type="Pfam" id="PF09019">
    <property type="entry name" value="EcoRII-C"/>
    <property type="match status" value="1"/>
</dbReference>
<evidence type="ECO:0000313" key="4">
    <source>
        <dbReference type="Proteomes" id="UP001056500"/>
    </source>
</evidence>
<dbReference type="Gene3D" id="3.40.91.80">
    <property type="match status" value="1"/>
</dbReference>
<evidence type="ECO:0000313" key="3">
    <source>
        <dbReference type="EMBL" id="USG65130.1"/>
    </source>
</evidence>
<reference evidence="3" key="1">
    <citation type="submission" date="2022-06" db="EMBL/GenBank/DDBJ databases">
        <title>Genome sequencing of Brevibacillus sp. BB3-R1.</title>
        <authorList>
            <person name="Heo J."/>
            <person name="Lee D."/>
            <person name="Won M."/>
            <person name="Han B.-H."/>
            <person name="Hong S.-B."/>
            <person name="Kwon S.-W."/>
        </authorList>
    </citation>
    <scope>NUCLEOTIDE SEQUENCE</scope>
    <source>
        <strain evidence="3">BB3-R1</strain>
    </source>
</reference>
<name>A0ABY4WD91_9BACL</name>
<gene>
    <name evidence="3" type="ORF">NDK47_23900</name>
</gene>
<dbReference type="Pfam" id="PF09217">
    <property type="entry name" value="EcoRII-N"/>
    <property type="match status" value="1"/>
</dbReference>
<keyword evidence="3" id="KW-0540">Nuclease</keyword>
<dbReference type="InterPro" id="IPR011335">
    <property type="entry name" value="Restrct_endonuc-II-like"/>
</dbReference>
<evidence type="ECO:0000259" key="1">
    <source>
        <dbReference type="Pfam" id="PF09019"/>
    </source>
</evidence>
<evidence type="ECO:0000259" key="2">
    <source>
        <dbReference type="Pfam" id="PF09217"/>
    </source>
</evidence>
<proteinExistence type="predicted"/>
<dbReference type="GO" id="GO:0004519">
    <property type="term" value="F:endonuclease activity"/>
    <property type="evidence" value="ECO:0007669"/>
    <property type="project" value="UniProtKB-KW"/>
</dbReference>
<dbReference type="Proteomes" id="UP001056500">
    <property type="component" value="Chromosome"/>
</dbReference>
<dbReference type="SUPFAM" id="SSF52980">
    <property type="entry name" value="Restriction endonuclease-like"/>
    <property type="match status" value="1"/>
</dbReference>
<accession>A0ABY4WD91</accession>
<dbReference type="EMBL" id="CP098755">
    <property type="protein sequence ID" value="USG65130.1"/>
    <property type="molecule type" value="Genomic_DNA"/>
</dbReference>
<dbReference type="InterPro" id="IPR038365">
    <property type="entry name" value="EcoRII_C_sf"/>
</dbReference>